<proteinExistence type="predicted"/>
<reference evidence="2" key="1">
    <citation type="submission" date="2022-08" db="EMBL/GenBank/DDBJ databases">
        <authorList>
            <person name="Gutierrez-Valencia J."/>
        </authorList>
    </citation>
    <scope>NUCLEOTIDE SEQUENCE</scope>
</reference>
<feature type="region of interest" description="Disordered" evidence="1">
    <location>
        <begin position="1"/>
        <end position="131"/>
    </location>
</feature>
<name>A0AAV0S7X5_9ROSI</name>
<evidence type="ECO:0000313" key="2">
    <source>
        <dbReference type="EMBL" id="CAI0628630.1"/>
    </source>
</evidence>
<dbReference type="Proteomes" id="UP001154282">
    <property type="component" value="Unassembled WGS sequence"/>
</dbReference>
<accession>A0AAV0S7X5</accession>
<protein>
    <submittedName>
        <fullName evidence="2">Uncharacterized protein</fullName>
    </submittedName>
</protein>
<evidence type="ECO:0000256" key="1">
    <source>
        <dbReference type="SAM" id="MobiDB-lite"/>
    </source>
</evidence>
<feature type="non-terminal residue" evidence="2">
    <location>
        <position position="1"/>
    </location>
</feature>
<evidence type="ECO:0000313" key="3">
    <source>
        <dbReference type="Proteomes" id="UP001154282"/>
    </source>
</evidence>
<keyword evidence="3" id="KW-1185">Reference proteome</keyword>
<feature type="compositionally biased region" description="Basic and acidic residues" evidence="1">
    <location>
        <begin position="19"/>
        <end position="50"/>
    </location>
</feature>
<feature type="compositionally biased region" description="Acidic residues" evidence="1">
    <location>
        <begin position="93"/>
        <end position="110"/>
    </location>
</feature>
<comment type="caution">
    <text evidence="2">The sequence shown here is derived from an EMBL/GenBank/DDBJ whole genome shotgun (WGS) entry which is preliminary data.</text>
</comment>
<organism evidence="2 3">
    <name type="scientific">Linum tenue</name>
    <dbReference type="NCBI Taxonomy" id="586396"/>
    <lineage>
        <taxon>Eukaryota</taxon>
        <taxon>Viridiplantae</taxon>
        <taxon>Streptophyta</taxon>
        <taxon>Embryophyta</taxon>
        <taxon>Tracheophyta</taxon>
        <taxon>Spermatophyta</taxon>
        <taxon>Magnoliopsida</taxon>
        <taxon>eudicotyledons</taxon>
        <taxon>Gunneridae</taxon>
        <taxon>Pentapetalae</taxon>
        <taxon>rosids</taxon>
        <taxon>fabids</taxon>
        <taxon>Malpighiales</taxon>
        <taxon>Linaceae</taxon>
        <taxon>Linum</taxon>
    </lineage>
</organism>
<dbReference type="EMBL" id="CAMGYJ010000011">
    <property type="protein sequence ID" value="CAI0628630.1"/>
    <property type="molecule type" value="Genomic_DNA"/>
</dbReference>
<gene>
    <name evidence="2" type="ORF">LITE_LOCUS51711</name>
</gene>
<dbReference type="AlphaFoldDB" id="A0AAV0S7X5"/>
<sequence length="180" mass="19418">VDPAAALSFIHHQPAAVPSDERPYRERQAHAADGEPFRDPLPDPEPHGPLEDGGVAVGDAPLGGEGVDGLDGSQGLRDDAVRRGVLGGGFSREEDEVLAVDETGDDEEEERREGDDGQPPREVGGEGEAGDEHRAVHQECWYLQKKLLVNCHRYLFTEDFLKEGSVLGDAVDDLRSGGFL</sequence>